<feature type="active site" description="Nucleophile" evidence="5">
    <location>
        <position position="336"/>
    </location>
</feature>
<dbReference type="InterPro" id="IPR023267">
    <property type="entry name" value="RCMT"/>
</dbReference>
<evidence type="ECO:0000256" key="3">
    <source>
        <dbReference type="ARBA" id="ARBA00022691"/>
    </source>
</evidence>
<name>A0A1G5FS43_9RHOB</name>
<comment type="caution">
    <text evidence="5">Lacks conserved residue(s) required for the propagation of feature annotation.</text>
</comment>
<dbReference type="STRING" id="336292.SAMN05660710_01534"/>
<keyword evidence="2 5" id="KW-0808">Transferase</keyword>
<comment type="similarity">
    <text evidence="5">Belongs to the class I-like SAM-binding methyltransferase superfamily. RsmB/NOP family.</text>
</comment>
<feature type="domain" description="SAM-dependent MTase RsmB/NOP-type" evidence="6">
    <location>
        <begin position="133"/>
        <end position="383"/>
    </location>
</feature>
<dbReference type="PROSITE" id="PS51686">
    <property type="entry name" value="SAM_MT_RSMB_NOP"/>
    <property type="match status" value="1"/>
</dbReference>
<evidence type="ECO:0000313" key="8">
    <source>
        <dbReference type="Proteomes" id="UP000199502"/>
    </source>
</evidence>
<dbReference type="GO" id="GO:0001510">
    <property type="term" value="P:RNA methylation"/>
    <property type="evidence" value="ECO:0007669"/>
    <property type="project" value="InterPro"/>
</dbReference>
<dbReference type="RefSeq" id="WP_090741937.1">
    <property type="nucleotide sequence ID" value="NZ_FMVT01000004.1"/>
</dbReference>
<evidence type="ECO:0000313" key="7">
    <source>
        <dbReference type="EMBL" id="SCY41947.1"/>
    </source>
</evidence>
<evidence type="ECO:0000256" key="2">
    <source>
        <dbReference type="ARBA" id="ARBA00022679"/>
    </source>
</evidence>
<keyword evidence="4 5" id="KW-0694">RNA-binding</keyword>
<dbReference type="GO" id="GO:0003723">
    <property type="term" value="F:RNA binding"/>
    <property type="evidence" value="ECO:0007669"/>
    <property type="project" value="UniProtKB-UniRule"/>
</dbReference>
<accession>A0A1G5FS43</accession>
<organism evidence="7 8">
    <name type="scientific">Paracoccus tibetensis</name>
    <dbReference type="NCBI Taxonomy" id="336292"/>
    <lineage>
        <taxon>Bacteria</taxon>
        <taxon>Pseudomonadati</taxon>
        <taxon>Pseudomonadota</taxon>
        <taxon>Alphaproteobacteria</taxon>
        <taxon>Rhodobacterales</taxon>
        <taxon>Paracoccaceae</taxon>
        <taxon>Paracoccus</taxon>
    </lineage>
</organism>
<sequence>MTPGARLAAAIEVLDRVLAGAPAEQALLRWSRASRFAGSGDRAAVRDLVFDALRQRDSLAALGGALSGRGLVLGTLRALGEDPARLFTGEGHAPAPLSEAERAATAPCILPDDLPDWLRPLWQASLGPAAAEVAHAMRARAPVWLRVNIARGAPDAAAAALAAEGIATEVSPLLPSALRVTEGERRLSRSVAYRDGLVELQDLSAQLASAVPTLSPGARVLDYCAGGGGKSLALAAREPAARIFAHDALAQRMADLPARAARAGAAIQLMPRPKGAFELVVTDVPCSGSGTWRRNPDAKWRLTPAALAELLELQARILDAAAPRVAPGGHLAYMTCSVLADENDRQIETFLHRIPGFALRDRRLWTPLEASDGFFLALLQRQP</sequence>
<dbReference type="Pfam" id="PF01189">
    <property type="entry name" value="Methyltr_RsmB-F"/>
    <property type="match status" value="1"/>
</dbReference>
<evidence type="ECO:0000256" key="1">
    <source>
        <dbReference type="ARBA" id="ARBA00022603"/>
    </source>
</evidence>
<reference evidence="7 8" key="1">
    <citation type="submission" date="2016-10" db="EMBL/GenBank/DDBJ databases">
        <authorList>
            <person name="de Groot N.N."/>
        </authorList>
    </citation>
    <scope>NUCLEOTIDE SEQUENCE [LARGE SCALE GENOMIC DNA]</scope>
    <source>
        <strain evidence="7 8">CGMCC 1.8925</strain>
    </source>
</reference>
<dbReference type="InterPro" id="IPR001678">
    <property type="entry name" value="MeTrfase_RsmB-F_NOP2_dom"/>
</dbReference>
<gene>
    <name evidence="7" type="ORF">SAMN05660710_01534</name>
</gene>
<protein>
    <submittedName>
        <fullName evidence="7">16S rRNA (Cytosine967-C5)-methyltransferase</fullName>
    </submittedName>
</protein>
<dbReference type="OrthoDB" id="9810297at2"/>
<evidence type="ECO:0000256" key="5">
    <source>
        <dbReference type="PROSITE-ProRule" id="PRU01023"/>
    </source>
</evidence>
<dbReference type="Gene3D" id="3.40.50.150">
    <property type="entry name" value="Vaccinia Virus protein VP39"/>
    <property type="match status" value="1"/>
</dbReference>
<dbReference type="Proteomes" id="UP000199502">
    <property type="component" value="Unassembled WGS sequence"/>
</dbReference>
<feature type="binding site" evidence="5">
    <location>
        <position position="283"/>
    </location>
    <ligand>
        <name>S-adenosyl-L-methionine</name>
        <dbReference type="ChEBI" id="CHEBI:59789"/>
    </ligand>
</feature>
<feature type="binding site" evidence="5">
    <location>
        <position position="247"/>
    </location>
    <ligand>
        <name>S-adenosyl-L-methionine</name>
        <dbReference type="ChEBI" id="CHEBI:59789"/>
    </ligand>
</feature>
<dbReference type="AlphaFoldDB" id="A0A1G5FS43"/>
<dbReference type="InterPro" id="IPR029063">
    <property type="entry name" value="SAM-dependent_MTases_sf"/>
</dbReference>
<dbReference type="InterPro" id="IPR054728">
    <property type="entry name" value="RsmB-like_ferredoxin"/>
</dbReference>
<dbReference type="GO" id="GO:0008173">
    <property type="term" value="F:RNA methyltransferase activity"/>
    <property type="evidence" value="ECO:0007669"/>
    <property type="project" value="InterPro"/>
</dbReference>
<keyword evidence="8" id="KW-1185">Reference proteome</keyword>
<keyword evidence="1 5" id="KW-0489">Methyltransferase</keyword>
<dbReference type="Pfam" id="PF22458">
    <property type="entry name" value="RsmF-B_ferredox"/>
    <property type="match status" value="1"/>
</dbReference>
<dbReference type="PANTHER" id="PTHR22807">
    <property type="entry name" value="NOP2 YEAST -RELATED NOL1/NOP2/FMU SUN DOMAIN-CONTAINING"/>
    <property type="match status" value="1"/>
</dbReference>
<dbReference type="PRINTS" id="PR02008">
    <property type="entry name" value="RCMTFAMILY"/>
</dbReference>
<proteinExistence type="inferred from homology"/>
<dbReference type="InterPro" id="IPR049560">
    <property type="entry name" value="MeTrfase_RsmB-F_NOP2_cat"/>
</dbReference>
<evidence type="ECO:0000256" key="4">
    <source>
        <dbReference type="ARBA" id="ARBA00022884"/>
    </source>
</evidence>
<dbReference type="Gene3D" id="3.30.70.1170">
    <property type="entry name" value="Sun protein, domain 3"/>
    <property type="match status" value="1"/>
</dbReference>
<dbReference type="PANTHER" id="PTHR22807:SF53">
    <property type="entry name" value="RIBOSOMAL RNA SMALL SUBUNIT METHYLTRANSFERASE B-RELATED"/>
    <property type="match status" value="1"/>
</dbReference>
<keyword evidence="3 5" id="KW-0949">S-adenosyl-L-methionine</keyword>
<evidence type="ECO:0000259" key="6">
    <source>
        <dbReference type="PROSITE" id="PS51686"/>
    </source>
</evidence>
<dbReference type="SUPFAM" id="SSF53335">
    <property type="entry name" value="S-adenosyl-L-methionine-dependent methyltransferases"/>
    <property type="match status" value="1"/>
</dbReference>
<dbReference type="EMBL" id="FMVT01000004">
    <property type="protein sequence ID" value="SCY41947.1"/>
    <property type="molecule type" value="Genomic_DNA"/>
</dbReference>